<protein>
    <submittedName>
        <fullName evidence="2">Membrane protein</fullName>
    </submittedName>
</protein>
<evidence type="ECO:0000313" key="2">
    <source>
        <dbReference type="EMBL" id="GAA4101430.1"/>
    </source>
</evidence>
<proteinExistence type="predicted"/>
<accession>A0ABP7X1D2</accession>
<sequence length="178" mass="19499">MTYDWIIDVLFWIAAVFLVGVYVSWRATRLDRLHVRVETARAALDAALVRRAAVALELAASRLLDPATSLLLATAAHEARTADAESREFAESDLSRALRAVADQPEFAATVAARDDGKAVLEELAGAAAKVVYARRFYNDAVSATRIARRKLLIRALPLAGKAPLPDFFEIDDDPPRL</sequence>
<organism evidence="2 3">
    <name type="scientific">Actinomadura miaoliensis</name>
    <dbReference type="NCBI Taxonomy" id="430685"/>
    <lineage>
        <taxon>Bacteria</taxon>
        <taxon>Bacillati</taxon>
        <taxon>Actinomycetota</taxon>
        <taxon>Actinomycetes</taxon>
        <taxon>Streptosporangiales</taxon>
        <taxon>Thermomonosporaceae</taxon>
        <taxon>Actinomadura</taxon>
    </lineage>
</organism>
<keyword evidence="1" id="KW-1133">Transmembrane helix</keyword>
<dbReference type="InterPro" id="IPR023353">
    <property type="entry name" value="LemA-like_dom_sf"/>
</dbReference>
<dbReference type="RefSeq" id="WP_344957845.1">
    <property type="nucleotide sequence ID" value="NZ_BAAAZG010000062.1"/>
</dbReference>
<reference evidence="3" key="1">
    <citation type="journal article" date="2019" name="Int. J. Syst. Evol. Microbiol.">
        <title>The Global Catalogue of Microorganisms (GCM) 10K type strain sequencing project: providing services to taxonomists for standard genome sequencing and annotation.</title>
        <authorList>
            <consortium name="The Broad Institute Genomics Platform"/>
            <consortium name="The Broad Institute Genome Sequencing Center for Infectious Disease"/>
            <person name="Wu L."/>
            <person name="Ma J."/>
        </authorList>
    </citation>
    <scope>NUCLEOTIDE SEQUENCE [LARGE SCALE GENOMIC DNA]</scope>
    <source>
        <strain evidence="3">JCM 16702</strain>
    </source>
</reference>
<feature type="transmembrane region" description="Helical" evidence="1">
    <location>
        <begin position="6"/>
        <end position="25"/>
    </location>
</feature>
<name>A0ABP7X1D2_9ACTN</name>
<dbReference type="EMBL" id="BAAAZG010000062">
    <property type="protein sequence ID" value="GAA4101430.1"/>
    <property type="molecule type" value="Genomic_DNA"/>
</dbReference>
<gene>
    <name evidence="2" type="ORF">GCM10022214_78940</name>
</gene>
<keyword evidence="3" id="KW-1185">Reference proteome</keyword>
<evidence type="ECO:0000256" key="1">
    <source>
        <dbReference type="SAM" id="Phobius"/>
    </source>
</evidence>
<dbReference type="SUPFAM" id="SSF140478">
    <property type="entry name" value="LemA-like"/>
    <property type="match status" value="1"/>
</dbReference>
<dbReference type="Gene3D" id="1.20.1440.20">
    <property type="entry name" value="LemA-like domain"/>
    <property type="match status" value="1"/>
</dbReference>
<evidence type="ECO:0000313" key="3">
    <source>
        <dbReference type="Proteomes" id="UP001500683"/>
    </source>
</evidence>
<keyword evidence="1" id="KW-0472">Membrane</keyword>
<comment type="caution">
    <text evidence="2">The sequence shown here is derived from an EMBL/GenBank/DDBJ whole genome shotgun (WGS) entry which is preliminary data.</text>
</comment>
<keyword evidence="1" id="KW-0812">Transmembrane</keyword>
<dbReference type="Proteomes" id="UP001500683">
    <property type="component" value="Unassembled WGS sequence"/>
</dbReference>